<accession>A0ABT7XX98</accession>
<name>A0ABT7XX98_9VIBR</name>
<evidence type="ECO:0000313" key="3">
    <source>
        <dbReference type="Proteomes" id="UP001169719"/>
    </source>
</evidence>
<dbReference type="Proteomes" id="UP001169719">
    <property type="component" value="Unassembled WGS sequence"/>
</dbReference>
<sequence>MKRGLALVIALVAIVMGAFGIYSNLNKQEAPVQVAGVNEAEVYIQVWRAVSGLERGSALEATLVKREQVLRNVALEEGIRSDIELDFSPSTLLNTNVESGSLVLPEYQTKKGEPGYIDLLISEGKEPYPLMVSRTNLISGYIRPGIHVDVLSISSPKENLSGELKNQIEFNGVNASLLLQNVKVLGIPSEEGDESSQNANSSVRAEVPSEDEEQVVVIVEIDPREIARVSLAEKTMHLEVYRSNDYGEPVYADVRNVIENYSGVSELRGSKRQAVQGDEL</sequence>
<keyword evidence="3" id="KW-1185">Reference proteome</keyword>
<dbReference type="NCBIfam" id="TIGR03177">
    <property type="entry name" value="pilus_cpaB"/>
    <property type="match status" value="1"/>
</dbReference>
<feature type="domain" description="Flp pilus assembly protein RcpC/CpaB" evidence="1">
    <location>
        <begin position="120"/>
        <end position="238"/>
    </location>
</feature>
<dbReference type="InterPro" id="IPR031571">
    <property type="entry name" value="RcpC_dom"/>
</dbReference>
<gene>
    <name evidence="2" type="primary">cpaB</name>
    <name evidence="2" type="ORF">QWJ08_03170</name>
</gene>
<evidence type="ECO:0000259" key="1">
    <source>
        <dbReference type="Pfam" id="PF16976"/>
    </source>
</evidence>
<organism evidence="2 3">
    <name type="scientific">Vibrio agarivorans</name>
    <dbReference type="NCBI Taxonomy" id="153622"/>
    <lineage>
        <taxon>Bacteria</taxon>
        <taxon>Pseudomonadati</taxon>
        <taxon>Pseudomonadota</taxon>
        <taxon>Gammaproteobacteria</taxon>
        <taxon>Vibrionales</taxon>
        <taxon>Vibrionaceae</taxon>
        <taxon>Vibrio</taxon>
    </lineage>
</organism>
<dbReference type="EMBL" id="JAUEOZ010000001">
    <property type="protein sequence ID" value="MDN2480398.1"/>
    <property type="molecule type" value="Genomic_DNA"/>
</dbReference>
<dbReference type="InterPro" id="IPR017592">
    <property type="entry name" value="Pilus_assmbl_Flp-typ_CpaB"/>
</dbReference>
<reference evidence="2" key="1">
    <citation type="submission" date="2024-05" db="EMBL/GenBank/DDBJ databases">
        <title>Genome Sequences of Four Agar- Degrading Marine Bacteria.</title>
        <authorList>
            <person name="Phillips E.K."/>
            <person name="Shaffer J.C."/>
            <person name="Henson M.W."/>
            <person name="Temperton B."/>
            <person name="Thrash C.J."/>
            <person name="Martin M.O."/>
        </authorList>
    </citation>
    <scope>NUCLEOTIDE SEQUENCE</scope>
    <source>
        <strain evidence="2">EKP203</strain>
    </source>
</reference>
<comment type="caution">
    <text evidence="2">The sequence shown here is derived from an EMBL/GenBank/DDBJ whole genome shotgun (WGS) entry which is preliminary data.</text>
</comment>
<dbReference type="RefSeq" id="WP_289960650.1">
    <property type="nucleotide sequence ID" value="NZ_JAUEOZ010000001.1"/>
</dbReference>
<evidence type="ECO:0000313" key="2">
    <source>
        <dbReference type="EMBL" id="MDN2480398.1"/>
    </source>
</evidence>
<dbReference type="Pfam" id="PF16976">
    <property type="entry name" value="RcpC"/>
    <property type="match status" value="1"/>
</dbReference>
<protein>
    <submittedName>
        <fullName evidence="2">Flp pilus assembly protein CpaB</fullName>
    </submittedName>
</protein>
<proteinExistence type="predicted"/>